<dbReference type="VEuPathDB" id="PlasmoDB:PmUG01_03011600"/>
<dbReference type="InterPro" id="IPR008780">
    <property type="entry name" value="Plasmodium_Vir"/>
</dbReference>
<dbReference type="Pfam" id="PF05795">
    <property type="entry name" value="Plasmodium_Vir"/>
    <property type="match status" value="1"/>
</dbReference>
<reference evidence="4" key="1">
    <citation type="submission" date="2016-05" db="EMBL/GenBank/DDBJ databases">
        <authorList>
            <person name="Naeem Raeece"/>
        </authorList>
    </citation>
    <scope>NUCLEOTIDE SEQUENCE [LARGE SCALE GENOMIC DNA]</scope>
</reference>
<organism evidence="3 4">
    <name type="scientific">Plasmodium malariae</name>
    <dbReference type="NCBI Taxonomy" id="5858"/>
    <lineage>
        <taxon>Eukaryota</taxon>
        <taxon>Sar</taxon>
        <taxon>Alveolata</taxon>
        <taxon>Apicomplexa</taxon>
        <taxon>Aconoidasida</taxon>
        <taxon>Haemosporida</taxon>
        <taxon>Plasmodiidae</taxon>
        <taxon>Plasmodium</taxon>
        <taxon>Plasmodium (Plasmodium)</taxon>
    </lineage>
</organism>
<gene>
    <name evidence="3" type="ORF">PMALA_043980</name>
</gene>
<evidence type="ECO:0000256" key="1">
    <source>
        <dbReference type="SAM" id="MobiDB-lite"/>
    </source>
</evidence>
<feature type="compositionally biased region" description="Low complexity" evidence="1">
    <location>
        <begin position="314"/>
        <end position="329"/>
    </location>
</feature>
<feature type="region of interest" description="Disordered" evidence="1">
    <location>
        <begin position="314"/>
        <end position="350"/>
    </location>
</feature>
<feature type="transmembrane region" description="Helical" evidence="2">
    <location>
        <begin position="405"/>
        <end position="428"/>
    </location>
</feature>
<keyword evidence="2" id="KW-0812">Transmembrane</keyword>
<sequence length="481" mass="55846">MDKISEENLNQILEGSPSGNIYNNFNKNFSGSQNSVECNVFNSDKTNYPDGSYDLCKKISRNAEDLSKLRNNRRYVYYCLHFTYWIYYKIKKNLEKSSESEKLKHLIKFLDIKKSIYRDYHLYNCLPNINDNHINELNEKVEQKYLFDYFENYDYIKTFNTCNTVKFSEYEKYLNQISELYIKHKKDKECCNNSFWDDCGEYFKCKKEFDPTKFITSLKSKGNNCNILEKIQKTLSSQSDFMNSIYFIGCRDITDDRPTANRLKSGKQQCNVFPASPSSLNNPLSPFVQPPPAHATFAIVRQTGTLESTKLGLENQASSEISEQQSPSSNLRSLDKKQTKSSSKAQAVCEKPGFLRDSSGNCREPSVRETGTIGLKLNEYHPDKTKAIISFNNSSVSSSTLNNNIFRVGIAFAFIVGIISTIFIYYKFTPFGKYFHKKISRRKRIDDYYDNPYMRHFIIHAPKSVKRKVGTRGLRFSYYSS</sequence>
<keyword evidence="2" id="KW-0472">Membrane</keyword>
<accession>A0A1A8WQP6</accession>
<dbReference type="EMBL" id="FLQW01002954">
    <property type="protein sequence ID" value="SBS94619.1"/>
    <property type="molecule type" value="Genomic_DNA"/>
</dbReference>
<dbReference type="Proteomes" id="UP000078597">
    <property type="component" value="Unassembled WGS sequence"/>
</dbReference>
<keyword evidence="2" id="KW-1133">Transmembrane helix</keyword>
<evidence type="ECO:0000256" key="2">
    <source>
        <dbReference type="SAM" id="Phobius"/>
    </source>
</evidence>
<protein>
    <submittedName>
        <fullName evidence="3">PIR Superfamily Protein</fullName>
    </submittedName>
</protein>
<evidence type="ECO:0000313" key="4">
    <source>
        <dbReference type="Proteomes" id="UP000078597"/>
    </source>
</evidence>
<evidence type="ECO:0000313" key="3">
    <source>
        <dbReference type="EMBL" id="SBS94619.1"/>
    </source>
</evidence>
<name>A0A1A8WQP6_PLAMA</name>
<proteinExistence type="predicted"/>
<dbReference type="AlphaFoldDB" id="A0A1A8WQP6"/>